<dbReference type="Gene3D" id="3.60.110.10">
    <property type="entry name" value="Carbon-nitrogen hydrolase"/>
    <property type="match status" value="1"/>
</dbReference>
<evidence type="ECO:0000313" key="3">
    <source>
        <dbReference type="Proteomes" id="UP000824145"/>
    </source>
</evidence>
<reference evidence="2" key="1">
    <citation type="submission" date="2020-10" db="EMBL/GenBank/DDBJ databases">
        <authorList>
            <person name="Gilroy R."/>
        </authorList>
    </citation>
    <scope>NUCLEOTIDE SEQUENCE</scope>
    <source>
        <strain evidence="2">9366</strain>
    </source>
</reference>
<reference evidence="2" key="2">
    <citation type="journal article" date="2021" name="PeerJ">
        <title>Extensive microbial diversity within the chicken gut microbiome revealed by metagenomics and culture.</title>
        <authorList>
            <person name="Gilroy R."/>
            <person name="Ravi A."/>
            <person name="Getino M."/>
            <person name="Pursley I."/>
            <person name="Horton D.L."/>
            <person name="Alikhan N.F."/>
            <person name="Baker D."/>
            <person name="Gharbi K."/>
            <person name="Hall N."/>
            <person name="Watson M."/>
            <person name="Adriaenssens E.M."/>
            <person name="Foster-Nyarko E."/>
            <person name="Jarju S."/>
            <person name="Secka A."/>
            <person name="Antonio M."/>
            <person name="Oren A."/>
            <person name="Chaudhuri R.R."/>
            <person name="La Ragione R."/>
            <person name="Hildebrand F."/>
            <person name="Pallen M.J."/>
        </authorList>
    </citation>
    <scope>NUCLEOTIDE SEQUENCE</scope>
    <source>
        <strain evidence="2">9366</strain>
    </source>
</reference>
<comment type="caution">
    <text evidence="2">The sequence shown here is derived from an EMBL/GenBank/DDBJ whole genome shotgun (WGS) entry which is preliminary data.</text>
</comment>
<proteinExistence type="predicted"/>
<evidence type="ECO:0000313" key="2">
    <source>
        <dbReference type="EMBL" id="HIU62710.1"/>
    </source>
</evidence>
<dbReference type="PROSITE" id="PS50263">
    <property type="entry name" value="CN_HYDROLASE"/>
    <property type="match status" value="1"/>
</dbReference>
<sequence length="213" mass="23013">MLRVIKNLSLNAFMIGFLPLAGEKDLLVFPRGALGCVDMNAELKGESDKLLRLSSMTADKKCACVLNADFKAGAGLFNSAAVIEEGEIVGVSDEISPKAHDAGSALRCYELKEGRVGILLGDDLLFPELWSRLAFCAPSLILCLGSYRAELYPALSRLCDCAVCAVSKERTGIYAQGALIKSSFEDILSLPLPKSRRRPAVLTKKVKTSIERT</sequence>
<dbReference type="InterPro" id="IPR036526">
    <property type="entry name" value="C-N_Hydrolase_sf"/>
</dbReference>
<organism evidence="2 3">
    <name type="scientific">Candidatus Caccalectryoclostridium excrementigallinarum</name>
    <dbReference type="NCBI Taxonomy" id="2840710"/>
    <lineage>
        <taxon>Bacteria</taxon>
        <taxon>Bacillati</taxon>
        <taxon>Bacillota</taxon>
        <taxon>Clostridia</taxon>
        <taxon>Christensenellales</taxon>
        <taxon>Christensenellaceae</taxon>
        <taxon>Christensenellaceae incertae sedis</taxon>
        <taxon>Candidatus Caccalectryoclostridium</taxon>
    </lineage>
</organism>
<dbReference type="AlphaFoldDB" id="A0A9D1MLI3"/>
<dbReference type="SUPFAM" id="SSF56317">
    <property type="entry name" value="Carbon-nitrogen hydrolase"/>
    <property type="match status" value="1"/>
</dbReference>
<accession>A0A9D1MLI3</accession>
<protein>
    <recommendedName>
        <fullName evidence="1">CN hydrolase domain-containing protein</fullName>
    </recommendedName>
</protein>
<dbReference type="InterPro" id="IPR003010">
    <property type="entry name" value="C-N_Hydrolase"/>
</dbReference>
<feature type="domain" description="CN hydrolase" evidence="1">
    <location>
        <begin position="1"/>
        <end position="213"/>
    </location>
</feature>
<evidence type="ECO:0000259" key="1">
    <source>
        <dbReference type="PROSITE" id="PS50263"/>
    </source>
</evidence>
<gene>
    <name evidence="2" type="ORF">IAB07_02940</name>
</gene>
<dbReference type="Proteomes" id="UP000824145">
    <property type="component" value="Unassembled WGS sequence"/>
</dbReference>
<dbReference type="EMBL" id="DVNJ01000015">
    <property type="protein sequence ID" value="HIU62710.1"/>
    <property type="molecule type" value="Genomic_DNA"/>
</dbReference>
<name>A0A9D1MLI3_9FIRM</name>